<dbReference type="NCBIfam" id="NF047646">
    <property type="entry name" value="REP_Tyr_transpos"/>
    <property type="match status" value="1"/>
</dbReference>
<evidence type="ECO:0000313" key="2">
    <source>
        <dbReference type="EMBL" id="BDW86090.1"/>
    </source>
</evidence>
<feature type="domain" description="Transposase IS200-like" evidence="1">
    <location>
        <begin position="9"/>
        <end position="132"/>
    </location>
</feature>
<dbReference type="InterPro" id="IPR052715">
    <property type="entry name" value="RAYT_transposase"/>
</dbReference>
<dbReference type="Gene3D" id="3.30.70.1290">
    <property type="entry name" value="Transposase IS200-like"/>
    <property type="match status" value="1"/>
</dbReference>
<proteinExistence type="predicted"/>
<name>A0AA48H782_9RHOB</name>
<evidence type="ECO:0000313" key="3">
    <source>
        <dbReference type="Proteomes" id="UP001337723"/>
    </source>
</evidence>
<dbReference type="SUPFAM" id="SSF143422">
    <property type="entry name" value="Transposase IS200-like"/>
    <property type="match status" value="1"/>
</dbReference>
<dbReference type="EMBL" id="AP027266">
    <property type="protein sequence ID" value="BDW86090.1"/>
    <property type="molecule type" value="Genomic_DNA"/>
</dbReference>
<reference evidence="2 3" key="1">
    <citation type="submission" date="2023-01" db="EMBL/GenBank/DDBJ databases">
        <title>Complete genome sequence of Roseicyclus marinus strain Dej080120_10.</title>
        <authorList>
            <person name="Ueki S."/>
            <person name="Maruyama F."/>
        </authorList>
    </citation>
    <scope>NUCLEOTIDE SEQUENCE [LARGE SCALE GENOMIC DNA]</scope>
    <source>
        <strain evidence="2 3">Dej080120_10</strain>
    </source>
</reference>
<dbReference type="InterPro" id="IPR002686">
    <property type="entry name" value="Transposase_17"/>
</dbReference>
<dbReference type="PANTHER" id="PTHR36966:SF1">
    <property type="entry name" value="REP-ASSOCIATED TYROSINE TRANSPOSASE"/>
    <property type="match status" value="1"/>
</dbReference>
<sequence length="176" mass="19984">MSSYRRPRIPGATIFFTVALEARGADTLVRGAEALRVAVRRTMAERPFRIEASVILPDHLHMIWTLPEGDSDFPNRWRVIKARFTAALPGEGRARASHPARRERGLWQRRYWEHHVRSAEELAALTRYCWLNPVKHGFVEDPFDWRWSSIHRDGVRGMDLSGDGEGTALGAALGTA</sequence>
<dbReference type="PANTHER" id="PTHR36966">
    <property type="entry name" value="REP-ASSOCIATED TYROSINE TRANSPOSASE"/>
    <property type="match status" value="1"/>
</dbReference>
<dbReference type="InterPro" id="IPR036515">
    <property type="entry name" value="Transposase_17_sf"/>
</dbReference>
<evidence type="ECO:0000259" key="1">
    <source>
        <dbReference type="SMART" id="SM01321"/>
    </source>
</evidence>
<dbReference type="RefSeq" id="WP_338271984.1">
    <property type="nucleotide sequence ID" value="NZ_AP027266.1"/>
</dbReference>
<organism evidence="2 3">
    <name type="scientific">Roseicyclus marinus</name>
    <dbReference type="NCBI Taxonomy" id="2161673"/>
    <lineage>
        <taxon>Bacteria</taxon>
        <taxon>Pseudomonadati</taxon>
        <taxon>Pseudomonadota</taxon>
        <taxon>Alphaproteobacteria</taxon>
        <taxon>Rhodobacterales</taxon>
        <taxon>Roseobacteraceae</taxon>
        <taxon>Roseicyclus</taxon>
    </lineage>
</organism>
<keyword evidence="3" id="KW-1185">Reference proteome</keyword>
<dbReference type="Proteomes" id="UP001337723">
    <property type="component" value="Chromosome"/>
</dbReference>
<dbReference type="GO" id="GO:0006313">
    <property type="term" value="P:DNA transposition"/>
    <property type="evidence" value="ECO:0007669"/>
    <property type="project" value="InterPro"/>
</dbReference>
<gene>
    <name evidence="2" type="ORF">MACH21_22670</name>
</gene>
<dbReference type="AlphaFoldDB" id="A0AA48H782"/>
<dbReference type="GO" id="GO:0004803">
    <property type="term" value="F:transposase activity"/>
    <property type="evidence" value="ECO:0007669"/>
    <property type="project" value="InterPro"/>
</dbReference>
<dbReference type="GO" id="GO:0043565">
    <property type="term" value="F:sequence-specific DNA binding"/>
    <property type="evidence" value="ECO:0007669"/>
    <property type="project" value="TreeGrafter"/>
</dbReference>
<protein>
    <submittedName>
        <fullName evidence="2">Transposase</fullName>
    </submittedName>
</protein>
<dbReference type="KEGG" id="rmai:MACH21_22670"/>
<accession>A0AA48H782</accession>
<dbReference type="SMART" id="SM01321">
    <property type="entry name" value="Y1_Tnp"/>
    <property type="match status" value="1"/>
</dbReference>